<dbReference type="GO" id="GO:0005886">
    <property type="term" value="C:plasma membrane"/>
    <property type="evidence" value="ECO:0007669"/>
    <property type="project" value="UniProtKB-SubCell"/>
</dbReference>
<dbReference type="Pfam" id="PF01368">
    <property type="entry name" value="DHH"/>
    <property type="match status" value="1"/>
</dbReference>
<dbReference type="AlphaFoldDB" id="A0A4R0XVJ2"/>
<dbReference type="GO" id="GO:0003676">
    <property type="term" value="F:nucleic acid binding"/>
    <property type="evidence" value="ECO:0007669"/>
    <property type="project" value="InterPro"/>
</dbReference>
<dbReference type="Pfam" id="PF02272">
    <property type="entry name" value="DHHA1"/>
    <property type="match status" value="1"/>
</dbReference>
<proteinExistence type="predicted"/>
<keyword evidence="5 6" id="KW-0472">Membrane</keyword>
<feature type="domain" description="DDH" evidence="7">
    <location>
        <begin position="346"/>
        <end position="502"/>
    </location>
</feature>
<dbReference type="InterPro" id="IPR049553">
    <property type="entry name" value="GdpP-like_PAS"/>
</dbReference>
<comment type="caution">
    <text evidence="10">The sequence shown here is derived from an EMBL/GenBank/DDBJ whole genome shotgun (WGS) entry which is preliminary data.</text>
</comment>
<dbReference type="InterPro" id="IPR014528">
    <property type="entry name" value="GdpP/PdeA"/>
</dbReference>
<evidence type="ECO:0000256" key="6">
    <source>
        <dbReference type="SAM" id="Phobius"/>
    </source>
</evidence>
<evidence type="ECO:0000256" key="5">
    <source>
        <dbReference type="ARBA" id="ARBA00023136"/>
    </source>
</evidence>
<dbReference type="PANTHER" id="PTHR47618:SF2">
    <property type="entry name" value="CYCLIC-DI-AMP PHOSPHODIESTERASE GDPP"/>
    <property type="match status" value="1"/>
</dbReference>
<evidence type="ECO:0000259" key="7">
    <source>
        <dbReference type="Pfam" id="PF01368"/>
    </source>
</evidence>
<organism evidence="10 11">
    <name type="scientific">Mycoplasma marinum</name>
    <dbReference type="NCBI Taxonomy" id="1937190"/>
    <lineage>
        <taxon>Bacteria</taxon>
        <taxon>Bacillati</taxon>
        <taxon>Mycoplasmatota</taxon>
        <taxon>Mollicutes</taxon>
        <taxon>Mycoplasmataceae</taxon>
        <taxon>Mycoplasma</taxon>
    </lineage>
</organism>
<evidence type="ECO:0000256" key="3">
    <source>
        <dbReference type="ARBA" id="ARBA00022692"/>
    </source>
</evidence>
<dbReference type="InterPro" id="IPR051319">
    <property type="entry name" value="Oligoribo/pAp-PDE_c-di-AMP_PDE"/>
</dbReference>
<dbReference type="Proteomes" id="UP000294192">
    <property type="component" value="Unassembled WGS sequence"/>
</dbReference>
<evidence type="ECO:0000259" key="8">
    <source>
        <dbReference type="Pfam" id="PF02272"/>
    </source>
</evidence>
<keyword evidence="4 6" id="KW-1133">Transmembrane helix</keyword>
<dbReference type="EMBL" id="PSZO01000017">
    <property type="protein sequence ID" value="TCG10951.1"/>
    <property type="molecule type" value="Genomic_DNA"/>
</dbReference>
<dbReference type="Pfam" id="PF24898">
    <property type="entry name" value="GGDEF_GdpP"/>
    <property type="match status" value="1"/>
</dbReference>
<sequence length="660" mass="73924">MLYNYFMNIKHKIFLLVTIIISFIILIAGLSLIATKTVGSTRLLLLILFSLMFMFALTLKLATIFGIRKQRVEIKKSFDYYIEELISTTGIGVIIFNSEGMIIWTSKFISERFNNKLMGKNISDISKEFEKHYKNNELEFTFQYETIDYDVQIVSKSNSIILKDISDKASIFKQYENEKSVVGELDIDNFQEFQSLLPEEEIFTIQSTIINMLDSLVKEYNIIYRQYVNGKFIIFTDGETLKKLIDSEFAMFTKINTNLSIPGVKLTVSVGFGVGSTLPSELMSLAKESIAQSQNRGGDQVTVAYQNEDYRYFGAETEAVYSSSRVKISQISKIIVERLSDRKIKNVLVYGHMYADLDALGSARGVVEMAKSFGKNSYIVNTTFDSTTKKAVKSIIQNPKDLFIKASTANRFDPETTLVFICDTALPDRTENPNAFKGYGKENIFILDHHRITAIPDGVYKSHVYIDTAVSSASEIVSEIIMYSKRRIKVSYEAAQLLLSGIYLDTKQFQRQVSARTFAAASWLETFGATASTSANLLKLSESQTTTIRKILSELKEVRPGYYMATYDGEADSDVVSVAADEILRTEGRRAAFVIAKVPGTKKFKLSARSLDVNVQLIAERVGGGGHFAASAAVSEEPLSIFAGNLIQTIVSVKNESNNN</sequence>
<keyword evidence="3 6" id="KW-0812">Transmembrane</keyword>
<dbReference type="OrthoDB" id="9759476at2"/>
<evidence type="ECO:0000313" key="11">
    <source>
        <dbReference type="Proteomes" id="UP000294192"/>
    </source>
</evidence>
<dbReference type="Pfam" id="PF21370">
    <property type="entry name" value="PAS_GdpP"/>
    <property type="match status" value="1"/>
</dbReference>
<feature type="transmembrane region" description="Helical" evidence="6">
    <location>
        <begin position="45"/>
        <end position="67"/>
    </location>
</feature>
<gene>
    <name evidence="10" type="ORF">C4B24_03520</name>
</gene>
<feature type="transmembrane region" description="Helical" evidence="6">
    <location>
        <begin position="12"/>
        <end position="33"/>
    </location>
</feature>
<evidence type="ECO:0000256" key="4">
    <source>
        <dbReference type="ARBA" id="ARBA00022989"/>
    </source>
</evidence>
<evidence type="ECO:0000256" key="1">
    <source>
        <dbReference type="ARBA" id="ARBA00004651"/>
    </source>
</evidence>
<dbReference type="Gene3D" id="3.30.450.20">
    <property type="entry name" value="PAS domain"/>
    <property type="match status" value="1"/>
</dbReference>
<dbReference type="Gene3D" id="3.10.310.30">
    <property type="match status" value="1"/>
</dbReference>
<dbReference type="PANTHER" id="PTHR47618">
    <property type="entry name" value="BIFUNCTIONAL OLIGORIBONUCLEASE AND PAP PHOSPHATASE NRNA"/>
    <property type="match status" value="1"/>
</dbReference>
<keyword evidence="11" id="KW-1185">Reference proteome</keyword>
<dbReference type="PIRSF" id="PIRSF026583">
    <property type="entry name" value="YybT"/>
    <property type="match status" value="1"/>
</dbReference>
<feature type="domain" description="DHHA1" evidence="8">
    <location>
        <begin position="563"/>
        <end position="637"/>
    </location>
</feature>
<accession>A0A4R0XVJ2</accession>
<dbReference type="InterPro" id="IPR038763">
    <property type="entry name" value="DHH_sf"/>
</dbReference>
<comment type="subcellular location">
    <subcellularLocation>
        <location evidence="1">Cell membrane</location>
        <topology evidence="1">Multi-pass membrane protein</topology>
    </subcellularLocation>
</comment>
<dbReference type="Gene3D" id="3.90.1640.10">
    <property type="entry name" value="inorganic pyrophosphatase (n-terminal core)"/>
    <property type="match status" value="1"/>
</dbReference>
<dbReference type="InterPro" id="IPR003156">
    <property type="entry name" value="DHHA1_dom"/>
</dbReference>
<evidence type="ECO:0000259" key="9">
    <source>
        <dbReference type="Pfam" id="PF21370"/>
    </source>
</evidence>
<dbReference type="InterPro" id="IPR001667">
    <property type="entry name" value="DDH_dom"/>
</dbReference>
<dbReference type="SUPFAM" id="SSF64182">
    <property type="entry name" value="DHH phosphoesterases"/>
    <property type="match status" value="1"/>
</dbReference>
<feature type="domain" description="Cyclic-di-AMP phosphodiesterase GdpP-like PAS" evidence="9">
    <location>
        <begin position="86"/>
        <end position="165"/>
    </location>
</feature>
<reference evidence="10 11" key="1">
    <citation type="submission" date="2018-02" db="EMBL/GenBank/DDBJ databases">
        <title>Mycoplasma marinum and Mycoplasma todarodis sp. nov., moderately halophilic and psychrotolerant mycoplasmas isolated from cephalopods.</title>
        <authorList>
            <person name="Viver T."/>
        </authorList>
    </citation>
    <scope>NUCLEOTIDE SEQUENCE [LARGE SCALE GENOMIC DNA]</scope>
    <source>
        <strain evidence="10 11">PE</strain>
    </source>
</reference>
<evidence type="ECO:0000256" key="2">
    <source>
        <dbReference type="ARBA" id="ARBA00022475"/>
    </source>
</evidence>
<protein>
    <submittedName>
        <fullName evidence="10">Phosphoesterase</fullName>
    </submittedName>
</protein>
<keyword evidence="2" id="KW-1003">Cell membrane</keyword>
<name>A0A4R0XVJ2_9MOLU</name>
<evidence type="ECO:0000313" key="10">
    <source>
        <dbReference type="EMBL" id="TCG10951.1"/>
    </source>
</evidence>